<dbReference type="EMBL" id="MKZO01000049">
    <property type="protein sequence ID" value="OLS60177.1"/>
    <property type="molecule type" value="Genomic_DNA"/>
</dbReference>
<reference evidence="2 3" key="1">
    <citation type="submission" date="2016-10" db="EMBL/GenBank/DDBJ databases">
        <title>Genome Sequence of Pseudomonas putida GM4FR.</title>
        <authorList>
            <person name="Poehlein A."/>
            <person name="Wemheuer F."/>
            <person name="Hollensteiner J."/>
            <person name="Wemheuer B."/>
        </authorList>
    </citation>
    <scope>NUCLEOTIDE SEQUENCE [LARGE SCALE GENOMIC DNA]</scope>
    <source>
        <strain evidence="2 3">GM4FR</strain>
    </source>
</reference>
<evidence type="ECO:0000259" key="1">
    <source>
        <dbReference type="Pfam" id="PF18416"/>
    </source>
</evidence>
<organism evidence="2 3">
    <name type="scientific">Pseudomonas putida</name>
    <name type="common">Arthrobacter siderocapsulatus</name>
    <dbReference type="NCBI Taxonomy" id="303"/>
    <lineage>
        <taxon>Bacteria</taxon>
        <taxon>Pseudomonadati</taxon>
        <taxon>Pseudomonadota</taxon>
        <taxon>Gammaproteobacteria</taxon>
        <taxon>Pseudomonadales</taxon>
        <taxon>Pseudomonadaceae</taxon>
        <taxon>Pseudomonas</taxon>
    </lineage>
</organism>
<dbReference type="PANTHER" id="PTHR32305">
    <property type="match status" value="1"/>
</dbReference>
<feature type="domain" description="N-acetylglucosamine binding protein A" evidence="1">
    <location>
        <begin position="304"/>
        <end position="398"/>
    </location>
</feature>
<gene>
    <name evidence="2" type="ORF">PSEMO_49530</name>
</gene>
<protein>
    <recommendedName>
        <fullName evidence="1">N-acetylglucosamine binding protein A domain-containing protein</fullName>
    </recommendedName>
</protein>
<dbReference type="Proteomes" id="UP000186736">
    <property type="component" value="Unassembled WGS sequence"/>
</dbReference>
<dbReference type="OrthoDB" id="5862074at2"/>
<feature type="domain" description="N-acetylglucosamine binding protein A" evidence="1">
    <location>
        <begin position="117"/>
        <end position="204"/>
    </location>
</feature>
<evidence type="ECO:0000313" key="3">
    <source>
        <dbReference type="Proteomes" id="UP000186736"/>
    </source>
</evidence>
<dbReference type="Gene3D" id="3.30.70.2150">
    <property type="match status" value="5"/>
</dbReference>
<feature type="domain" description="N-acetylglucosamine binding protein A" evidence="1">
    <location>
        <begin position="6"/>
        <end position="96"/>
    </location>
</feature>
<dbReference type="NCBIfam" id="TIGR03696">
    <property type="entry name" value="Rhs_assc_core"/>
    <property type="match status" value="1"/>
</dbReference>
<dbReference type="InterPro" id="IPR041029">
    <property type="entry name" value="GbpA_2"/>
</dbReference>
<name>A0A1Q9QYI6_PSEPU</name>
<dbReference type="RefSeq" id="WP_075805666.1">
    <property type="nucleotide sequence ID" value="NZ_MKZO01000049.1"/>
</dbReference>
<accession>A0A1Q9QYI6</accession>
<evidence type="ECO:0000313" key="2">
    <source>
        <dbReference type="EMBL" id="OLS60177.1"/>
    </source>
</evidence>
<dbReference type="InterPro" id="IPR022385">
    <property type="entry name" value="Rhs_assc_core"/>
</dbReference>
<dbReference type="Pfam" id="PF18416">
    <property type="entry name" value="GbpA_2"/>
    <property type="match status" value="4"/>
</dbReference>
<comment type="caution">
    <text evidence="2">The sequence shown here is derived from an EMBL/GenBank/DDBJ whole genome shotgun (WGS) entry which is preliminary data.</text>
</comment>
<feature type="domain" description="N-acetylglucosamine binding protein A" evidence="1">
    <location>
        <begin position="219"/>
        <end position="278"/>
    </location>
</feature>
<dbReference type="Gene3D" id="2.180.10.10">
    <property type="entry name" value="RHS repeat-associated core"/>
    <property type="match status" value="2"/>
</dbReference>
<proteinExistence type="predicted"/>
<sequence length="2332" mass="254582">MPSRNWTDLGNVYSGSDLAEGERVTVSVFDSTLKTLLEQTTFVPLRGHTGKLLWVMDLCRHINGNLALIRAGVETATFGWKIDDSAEGNKFWGVTSRALKVVTTVVSKNNWSTTKRLALQPTTDLAATARVRMNVRNGVGDLLETVLFTASAGRLTPGLWSKDFAAQINRTSLYVRAGKQDGELITPMADKSLNWIWLPQNSDLSVTWQEDKVSEACKIPADRDAAEGEEISLFVFDEKSDKLLDRITLKATKAGNTLGKAQWPAALAKQINASSAHASATSTAINQKFAELRMFTTALHVDNWEQGSAIAATASLTAADRIVVTVSTVGKGNFCEVVTFTPHPARLTAAQWAKDLAKHINDHSRFLKAGVKHATNKTIDPTEHASTNVIWLPKGSKLKVGWEKTQMVELGYISSERDQGVTESCRVYVMDDTTDAILREFTFTPGDKRNGKSSVAIDLAKLINLKTELVMAGDRSGNKDGAPVPSSSTYLNKIWSCAKNVRCFTTLVSLKNFDKGASIGNRALVENEQVVMVVKGKKTGRILECMAFIPEDGRLNHEHWAKDFAGKINKRSKFIRAGRENSTTCEMEPWHEKNVNFFWIPKASGLEVEMKIISGISWPLPGMSSEARELFEQCVEACKYITVDAQTGQADLNVPVVELFADDSFKDPLKVSLGYDKKIGLIPRIGEAFGFVATQQKQINNEYYLTLRDGRTVRIGGTTSKVNGGDFKLQLDYDYVIGSGLVTIGYTVTYKDGITHTYRFCSNQEKLVTGVNLVKYTLASGASLDIEYTLTKLKKVSKGTTVLLQVQWLYPEGAAHATFVNVAKSITVFPNSKDEKITYTIADRKFGALLAELEVGGLASAGKVRYSVKQDSSDRLIGIDVEKQHEFTVNSTSKTDKALHSETVEYTADSKVSRHVISPGGGMESLINDYAWSGKTTTLVGYFKNASPRTAFVRNYNFSNGLSYVENYGSEAVPICRQRAHSLNSDTKTVLSETRCWEGDVPVDKQLLSVDAVGNPIRRENNGDVTYLTYYNNYQQFTVTETKVKVEDWSLFGCLFKGLDYANPAGLIAAVGGSGGMTWGTRIDTNVEMQAAVNDYAKKAFNLPVAITHCGSDRPLSSEVESELVARKVGDKEEPQRLTFFGYANVEGNVRAKQKLTILQPDCCRVNVEAEQLAVATAAAKAFVKSLEDQIKAASAKDKPAFQKSLDDLNASLQAQSKANNEGFKLNTMKNSSMSLETFEYHTAQDKPGYGLVSSSSVAQIVYSAGVWVVYEASRVTTKYDYSVDTADTNRLTIKTTVSQAGHTDVTSSQTRSRLSGRLLQSTDSESYKTVRAYDPQGNLKSETLSKGSSDLRKTTCTLASGLVWQYEMIEDGTTTRIDRDILGRKTSQHLKPNGATSFLQTHSWTYDTLGRLASTVETDYGTGNAKISQRESKRVYDVSGKITTTNLLKDKDGKELSKVIQERTPGVRGEQFTQGKFSIDRQFNANKSTLTELYSQSGSEGCKIEKIMSADGQVKSVRYLKVESGNKETEQDKIEYGYDKYGQLTSVTPKIGGAISYSYDCAGRLLKTTRESIVLTNAYDPATLAPIAGEAHVKNGAATAVKLGKQSVDMLGRASSQTINDQTIEFSYSGASTTATRKTAVTGPSALSDYSGEPDKAKRIHPQKLGTETSSLEFSTGGRVLKFTDLSGAVTTYEYDFFNRLTRSKSDHCICTWTYADNGLLTSETITAVKSANLVMTVAYTYDGLGQETRRTFTCTGVDTLTLDRTLLGDGRLSKSTLKSAKTDAKQVVTVTEQEVNSYEYDKALRLTKWIGPSARTDTWTYDALGNALSHANSSSGNSDLFYLDGDKPGVLNNVLTQKTSLAVPATAPGTAFTHDDSGRLTIGGTRRLGYHGNGQVNTYSTDGDKTQYTFSYDKEGRVRGGTIGNKTDTYHYRGDCVYALVQTDSTTGASFKKRSLIVRNESRACLLQDAITDSSESRSFELRDANGTVFASIDLATKAITYFRYEPYGKRYSGTKATNWLGFKGEPLNSLGLYHLGNGYRLYDPALGRFLSRDSNSPFGIGGAGGYVFGNADPVNNEDPSGRAVIAQYSRWSNAPVIQSTAFRIVAGAVGVLMAPFTAGASMLLAVATTALAAMSFAFDVASIIIAESDPQLSRTLEAWGQAFGLASAAAGISMGLQGLKGLPRNWFRTRGGPLSKVPAKWPTVPSELRLAQQARAKALTQLIQHVDEAKATGQFDAFKAAYLNNGTEAAGGLFLSGGFKQQITSTTRKLYKGTSSQCDDSLFALLGYTLDLNSSANLLVQKFIPPTVSETEIRSLVGMDMPGREDLFK</sequence>
<dbReference type="InterPro" id="IPR050708">
    <property type="entry name" value="T6SS_VgrG/RHS"/>
</dbReference>
<dbReference type="PANTHER" id="PTHR32305:SF15">
    <property type="entry name" value="PROTEIN RHSA-RELATED"/>
    <property type="match status" value="1"/>
</dbReference>